<name>A0AC34G039_9BILA</name>
<reference evidence="2" key="1">
    <citation type="submission" date="2022-11" db="UniProtKB">
        <authorList>
            <consortium name="WormBaseParasite"/>
        </authorList>
    </citation>
    <scope>IDENTIFICATION</scope>
</reference>
<protein>
    <submittedName>
        <fullName evidence="2">C2H2-type domain-containing protein</fullName>
    </submittedName>
</protein>
<organism evidence="1 2">
    <name type="scientific">Panagrolaimus sp. ES5</name>
    <dbReference type="NCBI Taxonomy" id="591445"/>
    <lineage>
        <taxon>Eukaryota</taxon>
        <taxon>Metazoa</taxon>
        <taxon>Ecdysozoa</taxon>
        <taxon>Nematoda</taxon>
        <taxon>Chromadorea</taxon>
        <taxon>Rhabditida</taxon>
        <taxon>Tylenchina</taxon>
        <taxon>Panagrolaimomorpha</taxon>
        <taxon>Panagrolaimoidea</taxon>
        <taxon>Panagrolaimidae</taxon>
        <taxon>Panagrolaimus</taxon>
    </lineage>
</organism>
<proteinExistence type="predicted"/>
<dbReference type="WBParaSite" id="ES5_v2.g22847.t1">
    <property type="protein sequence ID" value="ES5_v2.g22847.t1"/>
    <property type="gene ID" value="ES5_v2.g22847"/>
</dbReference>
<sequence>MLEKKKAALVEIEEHVEVDVEGGEDVQIAVDDDEPPLLMPQKMPPPDEVPTTTVQEYVGENGETSYIEVAEGYGDEAYYVEGDLGDVKPEDYIVDPNNVCCGICGEVMPYDTLMAEHLPAMHPEVLADGEPDFEEVSYDVWLKDRMEKSHYGYDEHGYYEMQRHHARAN</sequence>
<accession>A0AC34G039</accession>
<dbReference type="Proteomes" id="UP000887579">
    <property type="component" value="Unplaced"/>
</dbReference>
<evidence type="ECO:0000313" key="1">
    <source>
        <dbReference type="Proteomes" id="UP000887579"/>
    </source>
</evidence>
<evidence type="ECO:0000313" key="2">
    <source>
        <dbReference type="WBParaSite" id="ES5_v2.g22847.t1"/>
    </source>
</evidence>